<dbReference type="Pfam" id="PF14310">
    <property type="entry name" value="Fn3-like"/>
    <property type="match status" value="1"/>
</dbReference>
<dbReference type="InterPro" id="IPR013783">
    <property type="entry name" value="Ig-like_fold"/>
</dbReference>
<evidence type="ECO:0000256" key="4">
    <source>
        <dbReference type="ARBA" id="ARBA00022729"/>
    </source>
</evidence>
<dbReference type="EC" id="3.2.1.21" evidence="3"/>
<sequence>MNKTNKFIDGLLLEMSIDEKIGQINQIGTSIYGGKEEHYEQMVRESKVGSFLSIKNIEKCNHLQNIAVSETRLGIPLIFAEDVVHGFQTVFPIPLAESCSWDTALMEKTAELAAKEASAAGIHWTFAPMVDASRDPRWGRIAESFGEDTFLTSIFGAAKVKGFQGDISNNRIETDRIIACAKHFAGYSESEAGRDYNTVDISWYKLSNIFLPPFKHLLDEGVLTVMSAFNALNGIPSTVNKSLLIDTLRKKMNFSGLLVSDWNALAETLAHGYCKDEQQAVSMAMNCQLDVDMSSQLYITHLKEMINKGIVAEEALDRAVYRILSLKQMLGLFENPFRSDKKTWQTSTFQHVFHRDIARKSAEESIVLLKNDDAMLPLEEDERVLFLGPFVSDKQAMLDTWSCCGKSEEIVTIKDSIINIDNYECLEEEFAWFKHRGTLTLKGKQKIQNMDKIILFLGEQAIESGEAKSKAVLSIDEIQVAFLNSVSQLNSNVIVVLMNGRPMILNKLVTKSKAVVEAWHLGSESGNAILNVLMGDVNPSGKLTVTFPKHEGQIPIYYNHFNTGRPYREDKFNTSKYIDITNEPEFSFGFGLSYTEFQIAPIKISKISIHQWLVSTSVTNIGSRGGSEVIQLYIGAQYGQYIRPVQELKDFEKVWIEPGETVQVAFTINKETLTYFDENFNKLFDNGEYLVMVGNSSKSSWDNMERIEVK</sequence>
<dbReference type="Proteomes" id="UP000641206">
    <property type="component" value="Unassembled WGS sequence"/>
</dbReference>
<dbReference type="Pfam" id="PF00933">
    <property type="entry name" value="Glyco_hydro_3"/>
    <property type="match status" value="1"/>
</dbReference>
<evidence type="ECO:0000256" key="1">
    <source>
        <dbReference type="ARBA" id="ARBA00000448"/>
    </source>
</evidence>
<keyword evidence="9" id="KW-1185">Reference proteome</keyword>
<dbReference type="InterPro" id="IPR051915">
    <property type="entry name" value="Cellulose_Degrad_GH3"/>
</dbReference>
<keyword evidence="5" id="KW-0378">Hydrolase</keyword>
<dbReference type="SUPFAM" id="SSF51445">
    <property type="entry name" value="(Trans)glycosidases"/>
    <property type="match status" value="1"/>
</dbReference>
<dbReference type="RefSeq" id="WP_188732950.1">
    <property type="nucleotide sequence ID" value="NZ_BMLW01000001.1"/>
</dbReference>
<dbReference type="Gene3D" id="3.20.20.300">
    <property type="entry name" value="Glycoside hydrolase, family 3, N-terminal domain"/>
    <property type="match status" value="1"/>
</dbReference>
<dbReference type="Gene3D" id="3.40.50.1700">
    <property type="entry name" value="Glycoside hydrolase family 3 C-terminal domain"/>
    <property type="match status" value="1"/>
</dbReference>
<reference evidence="9" key="1">
    <citation type="journal article" date="2019" name="Int. J. Syst. Evol. Microbiol.">
        <title>The Global Catalogue of Microorganisms (GCM) 10K type strain sequencing project: providing services to taxonomists for standard genome sequencing and annotation.</title>
        <authorList>
            <consortium name="The Broad Institute Genomics Platform"/>
            <consortium name="The Broad Institute Genome Sequencing Center for Infectious Disease"/>
            <person name="Wu L."/>
            <person name="Ma J."/>
        </authorList>
    </citation>
    <scope>NUCLEOTIDE SEQUENCE [LARGE SCALE GENOMIC DNA]</scope>
    <source>
        <strain evidence="9">CGMCC 1.7693</strain>
    </source>
</reference>
<dbReference type="InterPro" id="IPR036881">
    <property type="entry name" value="Glyco_hydro_3_C_sf"/>
</dbReference>
<protein>
    <recommendedName>
        <fullName evidence="3">beta-glucosidase</fullName>
        <ecNumber evidence="3">3.2.1.21</ecNumber>
    </recommendedName>
</protein>
<dbReference type="Gene3D" id="2.60.40.10">
    <property type="entry name" value="Immunoglobulins"/>
    <property type="match status" value="1"/>
</dbReference>
<keyword evidence="4" id="KW-0732">Signal</keyword>
<dbReference type="PANTHER" id="PTHR30620">
    <property type="entry name" value="PERIPLASMIC BETA-GLUCOSIDASE-RELATED"/>
    <property type="match status" value="1"/>
</dbReference>
<dbReference type="EMBL" id="BMLW01000001">
    <property type="protein sequence ID" value="GGP07840.1"/>
    <property type="molecule type" value="Genomic_DNA"/>
</dbReference>
<comment type="caution">
    <text evidence="8">The sequence shown here is derived from an EMBL/GenBank/DDBJ whole genome shotgun (WGS) entry which is preliminary data.</text>
</comment>
<evidence type="ECO:0000256" key="6">
    <source>
        <dbReference type="ARBA" id="ARBA00023295"/>
    </source>
</evidence>
<dbReference type="PANTHER" id="PTHR30620:SF16">
    <property type="entry name" value="LYSOSOMAL BETA GLUCOSIDASE"/>
    <property type="match status" value="1"/>
</dbReference>
<dbReference type="InterPro" id="IPR026891">
    <property type="entry name" value="Fn3-like"/>
</dbReference>
<dbReference type="Pfam" id="PF01915">
    <property type="entry name" value="Glyco_hydro_3_C"/>
    <property type="match status" value="1"/>
</dbReference>
<comment type="similarity">
    <text evidence="2">Belongs to the glycosyl hydrolase 3 family.</text>
</comment>
<dbReference type="InterPro" id="IPR002772">
    <property type="entry name" value="Glyco_hydro_3_C"/>
</dbReference>
<dbReference type="InterPro" id="IPR017853">
    <property type="entry name" value="GH"/>
</dbReference>
<dbReference type="SMART" id="SM01217">
    <property type="entry name" value="Fn3_like"/>
    <property type="match status" value="1"/>
</dbReference>
<gene>
    <name evidence="8" type="ORF">GCM10011346_05560</name>
</gene>
<dbReference type="InterPro" id="IPR001764">
    <property type="entry name" value="Glyco_hydro_3_N"/>
</dbReference>
<evidence type="ECO:0000313" key="9">
    <source>
        <dbReference type="Proteomes" id="UP000641206"/>
    </source>
</evidence>
<organism evidence="8 9">
    <name type="scientific">Oceanobacillus neutriphilus</name>
    <dbReference type="NCBI Taxonomy" id="531815"/>
    <lineage>
        <taxon>Bacteria</taxon>
        <taxon>Bacillati</taxon>
        <taxon>Bacillota</taxon>
        <taxon>Bacilli</taxon>
        <taxon>Bacillales</taxon>
        <taxon>Bacillaceae</taxon>
        <taxon>Oceanobacillus</taxon>
    </lineage>
</organism>
<dbReference type="PRINTS" id="PR00133">
    <property type="entry name" value="GLHYDRLASE3"/>
</dbReference>
<accession>A0ABQ2NQJ0</accession>
<keyword evidence="6" id="KW-0326">Glycosidase</keyword>
<name>A0ABQ2NQJ0_9BACI</name>
<evidence type="ECO:0000256" key="3">
    <source>
        <dbReference type="ARBA" id="ARBA00012744"/>
    </source>
</evidence>
<evidence type="ECO:0000313" key="8">
    <source>
        <dbReference type="EMBL" id="GGP07840.1"/>
    </source>
</evidence>
<dbReference type="SUPFAM" id="SSF52279">
    <property type="entry name" value="Beta-D-glucan exohydrolase, C-terminal domain"/>
    <property type="match status" value="1"/>
</dbReference>
<evidence type="ECO:0000256" key="5">
    <source>
        <dbReference type="ARBA" id="ARBA00022801"/>
    </source>
</evidence>
<proteinExistence type="inferred from homology"/>
<dbReference type="InterPro" id="IPR036962">
    <property type="entry name" value="Glyco_hydro_3_N_sf"/>
</dbReference>
<evidence type="ECO:0000259" key="7">
    <source>
        <dbReference type="SMART" id="SM01217"/>
    </source>
</evidence>
<feature type="domain" description="Fibronectin type III-like" evidence="7">
    <location>
        <begin position="628"/>
        <end position="697"/>
    </location>
</feature>
<evidence type="ECO:0000256" key="2">
    <source>
        <dbReference type="ARBA" id="ARBA00005336"/>
    </source>
</evidence>
<comment type="catalytic activity">
    <reaction evidence="1">
        <text>Hydrolysis of terminal, non-reducing beta-D-glucosyl residues with release of beta-D-glucose.</text>
        <dbReference type="EC" id="3.2.1.21"/>
    </reaction>
</comment>